<comment type="caution">
    <text evidence="3">The sequence shown here is derived from an EMBL/GenBank/DDBJ whole genome shotgun (WGS) entry which is preliminary data.</text>
</comment>
<accession>A0AAD7MR19</accession>
<dbReference type="EMBL" id="JARKIB010000182">
    <property type="protein sequence ID" value="KAJ7727112.1"/>
    <property type="molecule type" value="Genomic_DNA"/>
</dbReference>
<feature type="signal peptide" evidence="2">
    <location>
        <begin position="1"/>
        <end position="17"/>
    </location>
</feature>
<proteinExistence type="predicted"/>
<organism evidence="3 4">
    <name type="scientific">Mycena metata</name>
    <dbReference type="NCBI Taxonomy" id="1033252"/>
    <lineage>
        <taxon>Eukaryota</taxon>
        <taxon>Fungi</taxon>
        <taxon>Dikarya</taxon>
        <taxon>Basidiomycota</taxon>
        <taxon>Agaricomycotina</taxon>
        <taxon>Agaricomycetes</taxon>
        <taxon>Agaricomycetidae</taxon>
        <taxon>Agaricales</taxon>
        <taxon>Marasmiineae</taxon>
        <taxon>Mycenaceae</taxon>
        <taxon>Mycena</taxon>
    </lineage>
</organism>
<dbReference type="Proteomes" id="UP001215598">
    <property type="component" value="Unassembled WGS sequence"/>
</dbReference>
<feature type="region of interest" description="Disordered" evidence="1">
    <location>
        <begin position="20"/>
        <end position="39"/>
    </location>
</feature>
<evidence type="ECO:0000313" key="4">
    <source>
        <dbReference type="Proteomes" id="UP001215598"/>
    </source>
</evidence>
<sequence length="82" mass="8362">MLSKLAVVVTSVFVTLAAVTPTGTPPPPVTPPTSSQCCESVESPTSARAIAIAGLLGIDLTGLNASVPIGLVCNWFLLPNTW</sequence>
<dbReference type="CDD" id="cd23507">
    <property type="entry name" value="hydrophobin_I"/>
    <property type="match status" value="1"/>
</dbReference>
<keyword evidence="4" id="KW-1185">Reference proteome</keyword>
<evidence type="ECO:0000256" key="2">
    <source>
        <dbReference type="SAM" id="SignalP"/>
    </source>
</evidence>
<reference evidence="3" key="1">
    <citation type="submission" date="2023-03" db="EMBL/GenBank/DDBJ databases">
        <title>Massive genome expansion in bonnet fungi (Mycena s.s.) driven by repeated elements and novel gene families across ecological guilds.</title>
        <authorList>
            <consortium name="Lawrence Berkeley National Laboratory"/>
            <person name="Harder C.B."/>
            <person name="Miyauchi S."/>
            <person name="Viragh M."/>
            <person name="Kuo A."/>
            <person name="Thoen E."/>
            <person name="Andreopoulos B."/>
            <person name="Lu D."/>
            <person name="Skrede I."/>
            <person name="Drula E."/>
            <person name="Henrissat B."/>
            <person name="Morin E."/>
            <person name="Kohler A."/>
            <person name="Barry K."/>
            <person name="LaButti K."/>
            <person name="Morin E."/>
            <person name="Salamov A."/>
            <person name="Lipzen A."/>
            <person name="Mereny Z."/>
            <person name="Hegedus B."/>
            <person name="Baldrian P."/>
            <person name="Stursova M."/>
            <person name="Weitz H."/>
            <person name="Taylor A."/>
            <person name="Grigoriev I.V."/>
            <person name="Nagy L.G."/>
            <person name="Martin F."/>
            <person name="Kauserud H."/>
        </authorList>
    </citation>
    <scope>NUCLEOTIDE SEQUENCE</scope>
    <source>
        <strain evidence="3">CBHHK182m</strain>
    </source>
</reference>
<evidence type="ECO:0008006" key="5">
    <source>
        <dbReference type="Google" id="ProtNLM"/>
    </source>
</evidence>
<keyword evidence="2" id="KW-0732">Signal</keyword>
<gene>
    <name evidence="3" type="ORF">B0H16DRAFT_1894585</name>
</gene>
<evidence type="ECO:0000313" key="3">
    <source>
        <dbReference type="EMBL" id="KAJ7727112.1"/>
    </source>
</evidence>
<evidence type="ECO:0000256" key="1">
    <source>
        <dbReference type="SAM" id="MobiDB-lite"/>
    </source>
</evidence>
<feature type="chain" id="PRO_5042100209" description="Hydrophobin" evidence="2">
    <location>
        <begin position="18"/>
        <end position="82"/>
    </location>
</feature>
<protein>
    <recommendedName>
        <fullName evidence="5">Hydrophobin</fullName>
    </recommendedName>
</protein>
<dbReference type="AlphaFoldDB" id="A0AAD7MR19"/>
<name>A0AAD7MR19_9AGAR</name>